<dbReference type="EMBL" id="JACRAF010000016">
    <property type="protein sequence ID" value="MBI4920995.1"/>
    <property type="molecule type" value="Genomic_DNA"/>
</dbReference>
<dbReference type="PANTHER" id="PTHR35848:SF6">
    <property type="entry name" value="CUPIN TYPE-2 DOMAIN-CONTAINING PROTEIN"/>
    <property type="match status" value="1"/>
</dbReference>
<name>A0A933L2E9_9HYPH</name>
<proteinExistence type="predicted"/>
<dbReference type="PANTHER" id="PTHR35848">
    <property type="entry name" value="OXALATE-BINDING PROTEIN"/>
    <property type="match status" value="1"/>
</dbReference>
<dbReference type="Proteomes" id="UP000782610">
    <property type="component" value="Unassembled WGS sequence"/>
</dbReference>
<reference evidence="3" key="1">
    <citation type="submission" date="2020-07" db="EMBL/GenBank/DDBJ databases">
        <title>Huge and variable diversity of episymbiotic CPR bacteria and DPANN archaea in groundwater ecosystems.</title>
        <authorList>
            <person name="He C.Y."/>
            <person name="Keren R."/>
            <person name="Whittaker M."/>
            <person name="Farag I.F."/>
            <person name="Doudna J."/>
            <person name="Cate J.H.D."/>
            <person name="Banfield J.F."/>
        </authorList>
    </citation>
    <scope>NUCLEOTIDE SEQUENCE</scope>
    <source>
        <strain evidence="3">NC_groundwater_1586_Pr3_B-0.1um_66_15</strain>
    </source>
</reference>
<accession>A0A933L2E9</accession>
<dbReference type="InterPro" id="IPR051610">
    <property type="entry name" value="GPI/OXD"/>
</dbReference>
<dbReference type="SUPFAM" id="SSF51182">
    <property type="entry name" value="RmlC-like cupins"/>
    <property type="match status" value="1"/>
</dbReference>
<dbReference type="Gene3D" id="2.60.120.10">
    <property type="entry name" value="Jelly Rolls"/>
    <property type="match status" value="1"/>
</dbReference>
<keyword evidence="1" id="KW-0479">Metal-binding</keyword>
<evidence type="ECO:0000256" key="1">
    <source>
        <dbReference type="ARBA" id="ARBA00022723"/>
    </source>
</evidence>
<protein>
    <submittedName>
        <fullName evidence="3">Cupin domain-containing protein</fullName>
    </submittedName>
</protein>
<dbReference type="InterPro" id="IPR013096">
    <property type="entry name" value="Cupin_2"/>
</dbReference>
<feature type="domain" description="Cupin type-2" evidence="2">
    <location>
        <begin position="44"/>
        <end position="109"/>
    </location>
</feature>
<dbReference type="InterPro" id="IPR011051">
    <property type="entry name" value="RmlC_Cupin_sf"/>
</dbReference>
<evidence type="ECO:0000313" key="3">
    <source>
        <dbReference type="EMBL" id="MBI4920995.1"/>
    </source>
</evidence>
<dbReference type="AlphaFoldDB" id="A0A933L2E9"/>
<organism evidence="3 4">
    <name type="scientific">Devosia nanyangense</name>
    <dbReference type="NCBI Taxonomy" id="1228055"/>
    <lineage>
        <taxon>Bacteria</taxon>
        <taxon>Pseudomonadati</taxon>
        <taxon>Pseudomonadota</taxon>
        <taxon>Alphaproteobacteria</taxon>
        <taxon>Hyphomicrobiales</taxon>
        <taxon>Devosiaceae</taxon>
        <taxon>Devosia</taxon>
    </lineage>
</organism>
<dbReference type="GO" id="GO:0046872">
    <property type="term" value="F:metal ion binding"/>
    <property type="evidence" value="ECO:0007669"/>
    <property type="project" value="UniProtKB-KW"/>
</dbReference>
<dbReference type="InterPro" id="IPR014710">
    <property type="entry name" value="RmlC-like_jellyroll"/>
</dbReference>
<gene>
    <name evidence="3" type="ORF">HY834_04550</name>
</gene>
<sequence>MDAERFVARAEGGERVETGWGALNWLITDKAMSGTEMTFGTCFIKPGERNPLHSHPNCEEFLHVVSGSCEHKLDDATVVLGAGDTVRIPRNVRHWARALGNEPLVALIMFSSGKREAIDHEGGGIA</sequence>
<evidence type="ECO:0000259" key="2">
    <source>
        <dbReference type="Pfam" id="PF07883"/>
    </source>
</evidence>
<comment type="caution">
    <text evidence="3">The sequence shown here is derived from an EMBL/GenBank/DDBJ whole genome shotgun (WGS) entry which is preliminary data.</text>
</comment>
<evidence type="ECO:0000313" key="4">
    <source>
        <dbReference type="Proteomes" id="UP000782610"/>
    </source>
</evidence>
<dbReference type="Pfam" id="PF07883">
    <property type="entry name" value="Cupin_2"/>
    <property type="match status" value="1"/>
</dbReference>